<name>A0A5D5APV9_9EURY</name>
<evidence type="ECO:0000256" key="1">
    <source>
        <dbReference type="SAM" id="Phobius"/>
    </source>
</evidence>
<feature type="domain" description="C2H2-type" evidence="2">
    <location>
        <begin position="4"/>
        <end position="25"/>
    </location>
</feature>
<protein>
    <recommendedName>
        <fullName evidence="2">C2H2-type domain-containing protein</fullName>
    </recommendedName>
</protein>
<sequence length="78" mass="8460">MPDCDYCAASFDDEDAYLEHLAIEHAGELGRIDRRRVVDRGAHETVNDGDSFVRYGLAISIVFIVVGAVGYAVTSGLV</sequence>
<dbReference type="RefSeq" id="WP_149079695.1">
    <property type="nucleotide sequence ID" value="NZ_VTAW01000001.1"/>
</dbReference>
<proteinExistence type="predicted"/>
<keyword evidence="4" id="KW-1185">Reference proteome</keyword>
<dbReference type="InterPro" id="IPR013087">
    <property type="entry name" value="Znf_C2H2_type"/>
</dbReference>
<comment type="caution">
    <text evidence="3">The sequence shown here is derived from an EMBL/GenBank/DDBJ whole genome shotgun (WGS) entry which is preliminary data.</text>
</comment>
<keyword evidence="1" id="KW-0472">Membrane</keyword>
<keyword evidence="1" id="KW-1133">Transmembrane helix</keyword>
<accession>A0A5D5APV9</accession>
<organism evidence="3 4">
    <name type="scientific">Natrialba swarupiae</name>
    <dbReference type="NCBI Taxonomy" id="2448032"/>
    <lineage>
        <taxon>Archaea</taxon>
        <taxon>Methanobacteriati</taxon>
        <taxon>Methanobacteriota</taxon>
        <taxon>Stenosarchaea group</taxon>
        <taxon>Halobacteria</taxon>
        <taxon>Halobacteriales</taxon>
        <taxon>Natrialbaceae</taxon>
        <taxon>Natrialba</taxon>
    </lineage>
</organism>
<reference evidence="3 4" key="1">
    <citation type="submission" date="2019-08" db="EMBL/GenBank/DDBJ databases">
        <title>Archaea genome.</title>
        <authorList>
            <person name="Kajale S."/>
            <person name="Shouche Y."/>
            <person name="Deshpande N."/>
            <person name="Sharma A."/>
        </authorList>
    </citation>
    <scope>NUCLEOTIDE SEQUENCE [LARGE SCALE GENOMIC DNA]</scope>
    <source>
        <strain evidence="3 4">ESP3B_9</strain>
    </source>
</reference>
<evidence type="ECO:0000259" key="2">
    <source>
        <dbReference type="PROSITE" id="PS00028"/>
    </source>
</evidence>
<gene>
    <name evidence="3" type="ORF">FYC77_01330</name>
</gene>
<dbReference type="AlphaFoldDB" id="A0A5D5APV9"/>
<dbReference type="PROSITE" id="PS00028">
    <property type="entry name" value="ZINC_FINGER_C2H2_1"/>
    <property type="match status" value="1"/>
</dbReference>
<evidence type="ECO:0000313" key="4">
    <source>
        <dbReference type="Proteomes" id="UP000324104"/>
    </source>
</evidence>
<evidence type="ECO:0000313" key="3">
    <source>
        <dbReference type="EMBL" id="TYT63888.1"/>
    </source>
</evidence>
<dbReference type="EMBL" id="VTAW01000001">
    <property type="protein sequence ID" value="TYT63888.1"/>
    <property type="molecule type" value="Genomic_DNA"/>
</dbReference>
<keyword evidence="1" id="KW-0812">Transmembrane</keyword>
<dbReference type="Proteomes" id="UP000324104">
    <property type="component" value="Unassembled WGS sequence"/>
</dbReference>
<feature type="transmembrane region" description="Helical" evidence="1">
    <location>
        <begin position="52"/>
        <end position="73"/>
    </location>
</feature>